<accession>A0A5R8Z3B7</accession>
<evidence type="ECO:0000256" key="1">
    <source>
        <dbReference type="SAM" id="MobiDB-lite"/>
    </source>
</evidence>
<dbReference type="OrthoDB" id="1016457at2"/>
<dbReference type="NCBIfam" id="NF033681">
    <property type="entry name" value="ExeM_NucH_DNase"/>
    <property type="match status" value="1"/>
</dbReference>
<reference evidence="3" key="1">
    <citation type="submission" date="2019-05" db="EMBL/GenBank/DDBJ databases">
        <title>Isolation, diversity and antifungal activity of Actinobacteria from wheat.</title>
        <authorList>
            <person name="Yu B."/>
        </authorList>
    </citation>
    <scope>NUCLEOTIDE SEQUENCE [LARGE SCALE GENOMIC DNA]</scope>
    <source>
        <strain evidence="3">NEAU-HEGS1-5</strain>
    </source>
</reference>
<dbReference type="Proteomes" id="UP000309033">
    <property type="component" value="Unassembled WGS sequence"/>
</dbReference>
<dbReference type="InterPro" id="IPR047971">
    <property type="entry name" value="ExeM-like"/>
</dbReference>
<keyword evidence="3" id="KW-0255">Endonuclease</keyword>
<dbReference type="PANTHER" id="PTHR42834:SF1">
    <property type="entry name" value="ENDONUCLEASE_EXONUCLEASE_PHOSPHATASE FAMILY PROTEIN (AFU_ORTHOLOGUE AFUA_3G09210)"/>
    <property type="match status" value="1"/>
</dbReference>
<dbReference type="AlphaFoldDB" id="A0A5R8Z3B7"/>
<evidence type="ECO:0000313" key="4">
    <source>
        <dbReference type="Proteomes" id="UP000309033"/>
    </source>
</evidence>
<dbReference type="InterPro" id="IPR036691">
    <property type="entry name" value="Endo/exonu/phosph_ase_sf"/>
</dbReference>
<comment type="caution">
    <text evidence="3">The sequence shown here is derived from an EMBL/GenBank/DDBJ whole genome shotgun (WGS) entry which is preliminary data.</text>
</comment>
<evidence type="ECO:0000313" key="3">
    <source>
        <dbReference type="EMBL" id="TLP59627.1"/>
    </source>
</evidence>
<dbReference type="EMBL" id="VANP01000005">
    <property type="protein sequence ID" value="TLP59627.1"/>
    <property type="molecule type" value="Genomic_DNA"/>
</dbReference>
<proteinExistence type="predicted"/>
<dbReference type="SUPFAM" id="SSF74853">
    <property type="entry name" value="Lamin A/C globular tail domain"/>
    <property type="match status" value="1"/>
</dbReference>
<keyword evidence="3" id="KW-0378">Hydrolase</keyword>
<protein>
    <submittedName>
        <fullName evidence="3">ExeM/NucH family extracellular endonuclease</fullName>
    </submittedName>
</protein>
<dbReference type="Pfam" id="PF00932">
    <property type="entry name" value="LTD"/>
    <property type="match status" value="1"/>
</dbReference>
<keyword evidence="4" id="KW-1185">Reference proteome</keyword>
<evidence type="ECO:0000259" key="2">
    <source>
        <dbReference type="PROSITE" id="PS51841"/>
    </source>
</evidence>
<dbReference type="InterPro" id="IPR036415">
    <property type="entry name" value="Lamin_tail_dom_sf"/>
</dbReference>
<dbReference type="InterPro" id="IPR001322">
    <property type="entry name" value="Lamin_tail_dom"/>
</dbReference>
<gene>
    <name evidence="3" type="ORF">FED44_15145</name>
</gene>
<keyword evidence="3" id="KW-0540">Nuclease</keyword>
<dbReference type="Gene3D" id="3.60.10.10">
    <property type="entry name" value="Endonuclease/exonuclease/phosphatase"/>
    <property type="match status" value="1"/>
</dbReference>
<name>A0A5R8Z3B7_9ACTN</name>
<feature type="domain" description="LTD" evidence="2">
    <location>
        <begin position="51"/>
        <end position="187"/>
    </location>
</feature>
<dbReference type="PANTHER" id="PTHR42834">
    <property type="entry name" value="ENDONUCLEASE/EXONUCLEASE/PHOSPHATASE FAMILY PROTEIN (AFU_ORTHOLOGUE AFUA_3G09210)"/>
    <property type="match status" value="1"/>
</dbReference>
<dbReference type="CDD" id="cd10283">
    <property type="entry name" value="MnuA_DNase1-like"/>
    <property type="match status" value="1"/>
</dbReference>
<dbReference type="GO" id="GO:0004519">
    <property type="term" value="F:endonuclease activity"/>
    <property type="evidence" value="ECO:0007669"/>
    <property type="project" value="UniProtKB-KW"/>
</dbReference>
<dbReference type="Pfam" id="PF03372">
    <property type="entry name" value="Exo_endo_phos"/>
    <property type="match status" value="1"/>
</dbReference>
<dbReference type="SUPFAM" id="SSF56219">
    <property type="entry name" value="DNase I-like"/>
    <property type="match status" value="1"/>
</dbReference>
<feature type="region of interest" description="Disordered" evidence="1">
    <location>
        <begin position="222"/>
        <end position="298"/>
    </location>
</feature>
<feature type="compositionally biased region" description="Low complexity" evidence="1">
    <location>
        <begin position="227"/>
        <end position="288"/>
    </location>
</feature>
<sequence length="832" mass="85927">MRALSRVSAADHPGGRGLRRRVRGRAVAVLAAAGLLPVLATAISPVPASAEPGTAVISQVYGGGGNTGAPYTNDFVELFNRGTATVSLDGWSLQYASATGTGSFGSQKQNLSGSLAPGQYHLVQLSAGTTPSGALPAPDTVGTLTLSGTAGKVALVRSATGLACNGGSIPCTPEQTAQIADLVGYGNANYFEGTAAAPTLSNATAALRAGGGCADTDDNAADFASGAPAPRNTATAPAPCGAPSPSATPSATPSESPSVTPSPSVSPSVSPSASPSATPSASPSSTPTGDPCGVSPDRQIAEVQGSGTASPLTGQTVRVEGVVTGDFQRTDQLSGFYFQDPTPDADPATSDGLFAFARESFKDVKVGDRVLVTGRVAEFNGLTELSPVTAVDVCGTGSVKPADTALPRAAGTTFEPLENMLVTFPEPLTLTDHYNLGRYGEVTVAAGGRLFQPTDRNGVDPALDARRSLLIDDGSTVQNPATIPYVGTRGVPRLGDTAYGVTGVLTYGFDVHRLQPTTEIRFARTNPRLGTPQAVGGTVRVASLNTLNWFTTLGSRGANTVVEQQRQLAKIVATLQGLDADVVGLMEVENNGQTAVQALVDALNAKVGAGTYKALTHPYPGGDAIHVTAIYKPARVTPVGAARSSTDPVFRRPPLIQEFRRVYGGPSFTLVVNHFKSKGCDTDAPAPDQEHGQGCYNDERVRQARAVLGLIDSMHLTSPLVIGDLNAYGEEDPIHTLEQGGLVSLTKRFVPEALRYSYLFDGLSGELDHALAGGELASRVTGATIWHVNSDESRILDYNTEFNPPGLYQPDAFRSSDHDPLLIGLDLPGGKG</sequence>
<organism evidence="3 4">
    <name type="scientific">Microbispora triticiradicis</name>
    <dbReference type="NCBI Taxonomy" id="2200763"/>
    <lineage>
        <taxon>Bacteria</taxon>
        <taxon>Bacillati</taxon>
        <taxon>Actinomycetota</taxon>
        <taxon>Actinomycetes</taxon>
        <taxon>Streptosporangiales</taxon>
        <taxon>Streptosporangiaceae</taxon>
        <taxon>Microbispora</taxon>
    </lineage>
</organism>
<dbReference type="PROSITE" id="PS51841">
    <property type="entry name" value="LTD"/>
    <property type="match status" value="1"/>
</dbReference>
<dbReference type="CDD" id="cd04486">
    <property type="entry name" value="YhcR_OBF_like"/>
    <property type="match status" value="1"/>
</dbReference>
<dbReference type="InterPro" id="IPR005135">
    <property type="entry name" value="Endo/exonuclease/phosphatase"/>
</dbReference>